<evidence type="ECO:0000313" key="2">
    <source>
        <dbReference type="Proteomes" id="UP000555393"/>
    </source>
</evidence>
<dbReference type="GO" id="GO:0016787">
    <property type="term" value="F:hydrolase activity"/>
    <property type="evidence" value="ECO:0007669"/>
    <property type="project" value="UniProtKB-KW"/>
</dbReference>
<dbReference type="Proteomes" id="UP000555393">
    <property type="component" value="Unassembled WGS sequence"/>
</dbReference>
<proteinExistence type="predicted"/>
<name>A0A841LVR7_9HYPH</name>
<dbReference type="SUPFAM" id="SSF56784">
    <property type="entry name" value="HAD-like"/>
    <property type="match status" value="1"/>
</dbReference>
<dbReference type="SFLD" id="SFLDG01129">
    <property type="entry name" value="C1.5:_HAD__Beta-PGM__Phosphata"/>
    <property type="match status" value="1"/>
</dbReference>
<dbReference type="Pfam" id="PF13419">
    <property type="entry name" value="HAD_2"/>
    <property type="match status" value="1"/>
</dbReference>
<dbReference type="Gene3D" id="3.40.50.1000">
    <property type="entry name" value="HAD superfamily/HAD-like"/>
    <property type="match status" value="1"/>
</dbReference>
<gene>
    <name evidence="1" type="ORF">FHS77_001518</name>
</gene>
<dbReference type="Gene3D" id="1.10.150.240">
    <property type="entry name" value="Putative phosphatase, domain 2"/>
    <property type="match status" value="1"/>
</dbReference>
<sequence length="233" mass="25837">MMHKPELVIFDCDGVLIDSEILSSRTLSEALRRANVDLSPMDVHLHFTGKSERDIRRICEDEYGLTDTDAVFSSWHETLYEAFAVDLMPMDGMPDLVRSLQVKKSVASNSRNERLLLSLGRTVLWESLAPHVYGADSVKNPKPAPDLLLHCAAQHKVKPEASIMIDDSPHGISAAVAAGMMPVGFIDLNDPRPNREIILRKAGAAHIAKGAEELREILRILGCRFDEAEHLHG</sequence>
<dbReference type="AlphaFoldDB" id="A0A841LVR7"/>
<dbReference type="EMBL" id="JACIIU010000005">
    <property type="protein sequence ID" value="MBB6260970.1"/>
    <property type="molecule type" value="Genomic_DNA"/>
</dbReference>
<evidence type="ECO:0000313" key="1">
    <source>
        <dbReference type="EMBL" id="MBB6260970.1"/>
    </source>
</evidence>
<dbReference type="InterPro" id="IPR036412">
    <property type="entry name" value="HAD-like_sf"/>
</dbReference>
<dbReference type="InterPro" id="IPR041492">
    <property type="entry name" value="HAD_2"/>
</dbReference>
<comment type="caution">
    <text evidence="1">The sequence shown here is derived from an EMBL/GenBank/DDBJ whole genome shotgun (WGS) entry which is preliminary data.</text>
</comment>
<keyword evidence="2" id="KW-1185">Reference proteome</keyword>
<dbReference type="PANTHER" id="PTHR18901:SF38">
    <property type="entry name" value="PSEUDOURIDINE-5'-PHOSPHATASE"/>
    <property type="match status" value="1"/>
</dbReference>
<dbReference type="NCBIfam" id="TIGR01509">
    <property type="entry name" value="HAD-SF-IA-v3"/>
    <property type="match status" value="1"/>
</dbReference>
<reference evidence="1 2" key="1">
    <citation type="submission" date="2020-08" db="EMBL/GenBank/DDBJ databases">
        <title>Genomic Encyclopedia of Type Strains, Phase IV (KMG-IV): sequencing the most valuable type-strain genomes for metagenomic binning, comparative biology and taxonomic classification.</title>
        <authorList>
            <person name="Goeker M."/>
        </authorList>
    </citation>
    <scope>NUCLEOTIDE SEQUENCE [LARGE SCALE GENOMIC DNA]</scope>
    <source>
        <strain evidence="1 2">DSM 22336</strain>
    </source>
</reference>
<dbReference type="SFLD" id="SFLDS00003">
    <property type="entry name" value="Haloacid_Dehalogenase"/>
    <property type="match status" value="1"/>
</dbReference>
<protein>
    <submittedName>
        <fullName evidence="1">HAD superfamily hydrolase (TIGR01509 family)</fullName>
    </submittedName>
</protein>
<dbReference type="InterPro" id="IPR023198">
    <property type="entry name" value="PGP-like_dom2"/>
</dbReference>
<keyword evidence="1" id="KW-0378">Hydrolase</keyword>
<organism evidence="1 2">
    <name type="scientific">Paenochrobactrum gallinarii</name>
    <dbReference type="NCBI Taxonomy" id="643673"/>
    <lineage>
        <taxon>Bacteria</taxon>
        <taxon>Pseudomonadati</taxon>
        <taxon>Pseudomonadota</taxon>
        <taxon>Alphaproteobacteria</taxon>
        <taxon>Hyphomicrobiales</taxon>
        <taxon>Brucellaceae</taxon>
        <taxon>Paenochrobactrum</taxon>
    </lineage>
</organism>
<dbReference type="InterPro" id="IPR006439">
    <property type="entry name" value="HAD-SF_hydro_IA"/>
</dbReference>
<dbReference type="InterPro" id="IPR023214">
    <property type="entry name" value="HAD_sf"/>
</dbReference>
<dbReference type="RefSeq" id="WP_343060969.1">
    <property type="nucleotide sequence ID" value="NZ_JACIIU010000005.1"/>
</dbReference>
<accession>A0A841LVR7</accession>
<dbReference type="PANTHER" id="PTHR18901">
    <property type="entry name" value="2-DEOXYGLUCOSE-6-PHOSPHATE PHOSPHATASE 2"/>
    <property type="match status" value="1"/>
</dbReference>